<dbReference type="InParanoid" id="M4B1Y5"/>
<protein>
    <submittedName>
        <fullName evidence="1">Uncharacterized protein</fullName>
    </submittedName>
</protein>
<dbReference type="EnsemblProtists" id="HpaT800282">
    <property type="protein sequence ID" value="HpaP800282"/>
    <property type="gene ID" value="HpaG800282"/>
</dbReference>
<dbReference type="EMBL" id="JH597777">
    <property type="status" value="NOT_ANNOTATED_CDS"/>
    <property type="molecule type" value="Genomic_DNA"/>
</dbReference>
<dbReference type="HOGENOM" id="CLU_2908841_0_0_1"/>
<dbReference type="VEuPathDB" id="FungiDB:HpaG800282"/>
<reference evidence="2" key="1">
    <citation type="journal article" date="2010" name="Science">
        <title>Signatures of adaptation to obligate biotrophy in the Hyaloperonospora arabidopsidis genome.</title>
        <authorList>
            <person name="Baxter L."/>
            <person name="Tripathy S."/>
            <person name="Ishaque N."/>
            <person name="Boot N."/>
            <person name="Cabral A."/>
            <person name="Kemen E."/>
            <person name="Thines M."/>
            <person name="Ah-Fong A."/>
            <person name="Anderson R."/>
            <person name="Badejoko W."/>
            <person name="Bittner-Eddy P."/>
            <person name="Boore J.L."/>
            <person name="Chibucos M.C."/>
            <person name="Coates M."/>
            <person name="Dehal P."/>
            <person name="Delehaunty K."/>
            <person name="Dong S."/>
            <person name="Downton P."/>
            <person name="Dumas B."/>
            <person name="Fabro G."/>
            <person name="Fronick C."/>
            <person name="Fuerstenberg S.I."/>
            <person name="Fulton L."/>
            <person name="Gaulin E."/>
            <person name="Govers F."/>
            <person name="Hughes L."/>
            <person name="Humphray S."/>
            <person name="Jiang R.H."/>
            <person name="Judelson H."/>
            <person name="Kamoun S."/>
            <person name="Kyung K."/>
            <person name="Meijer H."/>
            <person name="Minx P."/>
            <person name="Morris P."/>
            <person name="Nelson J."/>
            <person name="Phuntumart V."/>
            <person name="Qutob D."/>
            <person name="Rehmany A."/>
            <person name="Rougon-Cardoso A."/>
            <person name="Ryden P."/>
            <person name="Torto-Alalibo T."/>
            <person name="Studholme D."/>
            <person name="Wang Y."/>
            <person name="Win J."/>
            <person name="Wood J."/>
            <person name="Clifton S.W."/>
            <person name="Rogers J."/>
            <person name="Van den Ackerveken G."/>
            <person name="Jones J.D."/>
            <person name="McDowell J.M."/>
            <person name="Beynon J."/>
            <person name="Tyler B.M."/>
        </authorList>
    </citation>
    <scope>NUCLEOTIDE SEQUENCE [LARGE SCALE GENOMIC DNA]</scope>
    <source>
        <strain evidence="2">Emoy2</strain>
    </source>
</reference>
<keyword evidence="2" id="KW-1185">Reference proteome</keyword>
<dbReference type="Proteomes" id="UP000011713">
    <property type="component" value="Unassembled WGS sequence"/>
</dbReference>
<sequence>MSESDTCEKVSLASLYSHSRCGGPGFRSVWYVHSIVEVSYVWSFSESSYDFFGKRGHCCSWL</sequence>
<evidence type="ECO:0000313" key="1">
    <source>
        <dbReference type="EnsemblProtists" id="HpaP800282"/>
    </source>
</evidence>
<evidence type="ECO:0000313" key="2">
    <source>
        <dbReference type="Proteomes" id="UP000011713"/>
    </source>
</evidence>
<dbReference type="AlphaFoldDB" id="M4B1Y5"/>
<proteinExistence type="predicted"/>
<accession>M4B1Y5</accession>
<name>M4B1Y5_HYAAE</name>
<organism evidence="1 2">
    <name type="scientific">Hyaloperonospora arabidopsidis (strain Emoy2)</name>
    <name type="common">Downy mildew agent</name>
    <name type="synonym">Peronospora arabidopsidis</name>
    <dbReference type="NCBI Taxonomy" id="559515"/>
    <lineage>
        <taxon>Eukaryota</taxon>
        <taxon>Sar</taxon>
        <taxon>Stramenopiles</taxon>
        <taxon>Oomycota</taxon>
        <taxon>Peronosporomycetes</taxon>
        <taxon>Peronosporales</taxon>
        <taxon>Peronosporaceae</taxon>
        <taxon>Hyaloperonospora</taxon>
    </lineage>
</organism>
<reference evidence="1" key="2">
    <citation type="submission" date="2015-06" db="UniProtKB">
        <authorList>
            <consortium name="EnsemblProtists"/>
        </authorList>
    </citation>
    <scope>IDENTIFICATION</scope>
    <source>
        <strain evidence="1">Emoy2</strain>
    </source>
</reference>